<dbReference type="InterPro" id="IPR050553">
    <property type="entry name" value="Thioredoxin_ResA/DsbE_sf"/>
</dbReference>
<reference evidence="2 3" key="1">
    <citation type="journal article" date="2010" name="Stand. Genomic Sci.">
        <title>Complete genome sequence of Haliangium ochraceum type strain (SMP-2).</title>
        <authorList>
            <consortium name="US DOE Joint Genome Institute (JGI-PGF)"/>
            <person name="Ivanova N."/>
            <person name="Daum C."/>
            <person name="Lang E."/>
            <person name="Abt B."/>
            <person name="Kopitz M."/>
            <person name="Saunders E."/>
            <person name="Lapidus A."/>
            <person name="Lucas S."/>
            <person name="Glavina Del Rio T."/>
            <person name="Nolan M."/>
            <person name="Tice H."/>
            <person name="Copeland A."/>
            <person name="Cheng J.F."/>
            <person name="Chen F."/>
            <person name="Bruce D."/>
            <person name="Goodwin L."/>
            <person name="Pitluck S."/>
            <person name="Mavromatis K."/>
            <person name="Pati A."/>
            <person name="Mikhailova N."/>
            <person name="Chen A."/>
            <person name="Palaniappan K."/>
            <person name="Land M."/>
            <person name="Hauser L."/>
            <person name="Chang Y.J."/>
            <person name="Jeffries C.D."/>
            <person name="Detter J.C."/>
            <person name="Brettin T."/>
            <person name="Rohde M."/>
            <person name="Goker M."/>
            <person name="Bristow J."/>
            <person name="Markowitz V."/>
            <person name="Eisen J.A."/>
            <person name="Hugenholtz P."/>
            <person name="Kyrpides N.C."/>
            <person name="Klenk H.P."/>
        </authorList>
    </citation>
    <scope>NUCLEOTIDE SEQUENCE [LARGE SCALE GENOMIC DNA]</scope>
    <source>
        <strain evidence="3">DSM 14365 / CIP 107738 / JCM 11303 / AJ 13395 / SMP-2</strain>
    </source>
</reference>
<organism evidence="2 3">
    <name type="scientific">Haliangium ochraceum (strain DSM 14365 / JCM 11303 / SMP-2)</name>
    <dbReference type="NCBI Taxonomy" id="502025"/>
    <lineage>
        <taxon>Bacteria</taxon>
        <taxon>Pseudomonadati</taxon>
        <taxon>Myxococcota</taxon>
        <taxon>Polyangia</taxon>
        <taxon>Haliangiales</taxon>
        <taxon>Kofleriaceae</taxon>
        <taxon>Haliangium</taxon>
    </lineage>
</organism>
<dbReference type="PROSITE" id="PS51352">
    <property type="entry name" value="THIOREDOXIN_2"/>
    <property type="match status" value="1"/>
</dbReference>
<dbReference type="AlphaFoldDB" id="D0LRQ2"/>
<dbReference type="Gene3D" id="3.40.30.10">
    <property type="entry name" value="Glutaredoxin"/>
    <property type="match status" value="1"/>
</dbReference>
<sequence length="185" mass="20216">MMGRTAKNNRLAASAAARWGTVGRGVLLALLTLFFASPALAEVGVGDRAPELVKAKDGRGKRVRLKAYKGKVVVLTFGASWCKPCKRELPAWEKLARTYKGKDVVFVAVNIDKDTGKGKAFMKDAKLKAVRAAYEPSGGTVETYEPPTMPTTYVIDGRGLVRYRHTGYRAGDEKELAGKIDRLLR</sequence>
<name>D0LRQ2_HALO1</name>
<dbReference type="STRING" id="502025.Hoch_6578"/>
<dbReference type="EMBL" id="CP001804">
    <property type="protein sequence ID" value="ACY19044.1"/>
    <property type="molecule type" value="Genomic_DNA"/>
</dbReference>
<dbReference type="InterPro" id="IPR036249">
    <property type="entry name" value="Thioredoxin-like_sf"/>
</dbReference>
<dbReference type="PANTHER" id="PTHR42852:SF13">
    <property type="entry name" value="PROTEIN DIPZ"/>
    <property type="match status" value="1"/>
</dbReference>
<feature type="domain" description="Thioredoxin" evidence="1">
    <location>
        <begin position="43"/>
        <end position="185"/>
    </location>
</feature>
<dbReference type="Pfam" id="PF00578">
    <property type="entry name" value="AhpC-TSA"/>
    <property type="match status" value="1"/>
</dbReference>
<dbReference type="Proteomes" id="UP000001880">
    <property type="component" value="Chromosome"/>
</dbReference>
<dbReference type="HOGENOM" id="CLU_042529_11_2_7"/>
<dbReference type="eggNOG" id="COG0526">
    <property type="taxonomic scope" value="Bacteria"/>
</dbReference>
<dbReference type="GO" id="GO:0016209">
    <property type="term" value="F:antioxidant activity"/>
    <property type="evidence" value="ECO:0007669"/>
    <property type="project" value="InterPro"/>
</dbReference>
<dbReference type="InterPro" id="IPR000866">
    <property type="entry name" value="AhpC/TSA"/>
</dbReference>
<dbReference type="RefSeq" id="WP_012831636.1">
    <property type="nucleotide sequence ID" value="NC_013440.1"/>
</dbReference>
<dbReference type="PANTHER" id="PTHR42852">
    <property type="entry name" value="THIOL:DISULFIDE INTERCHANGE PROTEIN DSBE"/>
    <property type="match status" value="1"/>
</dbReference>
<gene>
    <name evidence="2" type="ordered locus">Hoch_6578</name>
</gene>
<dbReference type="OrthoDB" id="9813820at2"/>
<dbReference type="KEGG" id="hoh:Hoch_6578"/>
<evidence type="ECO:0000259" key="1">
    <source>
        <dbReference type="PROSITE" id="PS51352"/>
    </source>
</evidence>
<evidence type="ECO:0000313" key="2">
    <source>
        <dbReference type="EMBL" id="ACY19044.1"/>
    </source>
</evidence>
<evidence type="ECO:0000313" key="3">
    <source>
        <dbReference type="Proteomes" id="UP000001880"/>
    </source>
</evidence>
<dbReference type="GO" id="GO:0016491">
    <property type="term" value="F:oxidoreductase activity"/>
    <property type="evidence" value="ECO:0007669"/>
    <property type="project" value="InterPro"/>
</dbReference>
<accession>D0LRQ2</accession>
<dbReference type="CDD" id="cd02966">
    <property type="entry name" value="TlpA_like_family"/>
    <property type="match status" value="1"/>
</dbReference>
<keyword evidence="3" id="KW-1185">Reference proteome</keyword>
<dbReference type="SUPFAM" id="SSF52833">
    <property type="entry name" value="Thioredoxin-like"/>
    <property type="match status" value="1"/>
</dbReference>
<proteinExistence type="predicted"/>
<dbReference type="InterPro" id="IPR013766">
    <property type="entry name" value="Thioredoxin_domain"/>
</dbReference>
<protein>
    <submittedName>
        <fullName evidence="2">Alkyl hydroperoxide reductase/ Thiol specific antioxidant/ Mal allergen</fullName>
    </submittedName>
</protein>